<dbReference type="InterPro" id="IPR002611">
    <property type="entry name" value="IstB_ATP-bd"/>
</dbReference>
<dbReference type="GO" id="GO:0005524">
    <property type="term" value="F:ATP binding"/>
    <property type="evidence" value="ECO:0007669"/>
    <property type="project" value="InterPro"/>
</dbReference>
<dbReference type="Gene3D" id="3.40.50.300">
    <property type="entry name" value="P-loop containing nucleotide triphosphate hydrolases"/>
    <property type="match status" value="1"/>
</dbReference>
<protein>
    <submittedName>
        <fullName evidence="2">IstB helper protein</fullName>
    </submittedName>
</protein>
<dbReference type="EMBL" id="UHAI01000002">
    <property type="protein sequence ID" value="SUK18329.1"/>
    <property type="molecule type" value="Genomic_DNA"/>
</dbReference>
<feature type="domain" description="IstB-like ATP-binding" evidence="1">
    <location>
        <begin position="2"/>
        <end position="57"/>
    </location>
</feature>
<evidence type="ECO:0000313" key="2">
    <source>
        <dbReference type="EMBL" id="SUK18329.1"/>
    </source>
</evidence>
<dbReference type="Pfam" id="PF01695">
    <property type="entry name" value="IstB_IS21"/>
    <property type="match status" value="1"/>
</dbReference>
<dbReference type="RefSeq" id="WP_001798258.1">
    <property type="nucleotide sequence ID" value="NZ_BAABRD010000001.1"/>
</dbReference>
<dbReference type="AlphaFoldDB" id="A0A8G2M8L5"/>
<comment type="caution">
    <text evidence="2">The sequence shown here is derived from an EMBL/GenBank/DDBJ whole genome shotgun (WGS) entry which is preliminary data.</text>
</comment>
<proteinExistence type="predicted"/>
<organism evidence="2 3">
    <name type="scientific">Staphylococcus aureus</name>
    <dbReference type="NCBI Taxonomy" id="1280"/>
    <lineage>
        <taxon>Bacteria</taxon>
        <taxon>Bacillati</taxon>
        <taxon>Bacillota</taxon>
        <taxon>Bacilli</taxon>
        <taxon>Bacillales</taxon>
        <taxon>Staphylococcaceae</taxon>
        <taxon>Staphylococcus</taxon>
    </lineage>
</organism>
<sequence length="68" mass="8017">MSLRYEIKSTIITTNIPFSSWEESFSNKIVSAAIIDWLVRHSKVFKITGESYRLKDYKNEKSLNMRQS</sequence>
<dbReference type="InterPro" id="IPR027417">
    <property type="entry name" value="P-loop_NTPase"/>
</dbReference>
<evidence type="ECO:0000313" key="3">
    <source>
        <dbReference type="Proteomes" id="UP000254224"/>
    </source>
</evidence>
<gene>
    <name evidence="2" type="ORF">NCTC7972_01872</name>
</gene>
<dbReference type="Proteomes" id="UP000254224">
    <property type="component" value="Unassembled WGS sequence"/>
</dbReference>
<reference evidence="2 3" key="1">
    <citation type="submission" date="2018-06" db="EMBL/GenBank/DDBJ databases">
        <authorList>
            <consortium name="Pathogen Informatics"/>
            <person name="Doyle S."/>
        </authorList>
    </citation>
    <scope>NUCLEOTIDE SEQUENCE [LARGE SCALE GENOMIC DNA]</scope>
    <source>
        <strain evidence="2 3">NCTC7972</strain>
    </source>
</reference>
<name>A0A8G2M8L5_STAAU</name>
<accession>A0A8G2M8L5</accession>
<evidence type="ECO:0000259" key="1">
    <source>
        <dbReference type="Pfam" id="PF01695"/>
    </source>
</evidence>